<evidence type="ECO:0000313" key="3">
    <source>
        <dbReference type="EMBL" id="OFW58017.1"/>
    </source>
</evidence>
<dbReference type="AlphaFoldDB" id="A0A1F2WMI4"/>
<dbReference type="InterPro" id="IPR029055">
    <property type="entry name" value="Ntn_hydrolases_N"/>
</dbReference>
<dbReference type="EMBL" id="MELK01000028">
    <property type="protein sequence ID" value="OFW58017.1"/>
    <property type="molecule type" value="Genomic_DNA"/>
</dbReference>
<reference evidence="3 4" key="1">
    <citation type="journal article" date="2016" name="Nat. Commun.">
        <title>Thousands of microbial genomes shed light on interconnected biogeochemical processes in an aquifer system.</title>
        <authorList>
            <person name="Anantharaman K."/>
            <person name="Brown C.T."/>
            <person name="Hug L.A."/>
            <person name="Sharon I."/>
            <person name="Castelle C.J."/>
            <person name="Probst A.J."/>
            <person name="Thomas B.C."/>
            <person name="Singh A."/>
            <person name="Wilkins M.J."/>
            <person name="Karaoz U."/>
            <person name="Brodie E.L."/>
            <person name="Williams K.H."/>
            <person name="Hubbard S.S."/>
            <person name="Banfield J.F."/>
        </authorList>
    </citation>
    <scope>NUCLEOTIDE SEQUENCE [LARGE SCALE GENOMIC DNA]</scope>
</reference>
<dbReference type="SUPFAM" id="SSF56235">
    <property type="entry name" value="N-terminal nucleophile aminohydrolases (Ntn hydrolases)"/>
    <property type="match status" value="1"/>
</dbReference>
<evidence type="ECO:0000313" key="4">
    <source>
        <dbReference type="Proteomes" id="UP000177876"/>
    </source>
</evidence>
<proteinExistence type="predicted"/>
<evidence type="ECO:0000259" key="2">
    <source>
        <dbReference type="PROSITE" id="PS51278"/>
    </source>
</evidence>
<gene>
    <name evidence="3" type="ORF">A2Y75_12385</name>
</gene>
<feature type="domain" description="Glutamine amidotransferase type-2" evidence="2">
    <location>
        <begin position="16"/>
        <end position="361"/>
    </location>
</feature>
<dbReference type="CDD" id="cd01907">
    <property type="entry name" value="GlxB"/>
    <property type="match status" value="1"/>
</dbReference>
<dbReference type="PROSITE" id="PS51278">
    <property type="entry name" value="GATASE_TYPE_2"/>
    <property type="match status" value="1"/>
</dbReference>
<organism evidence="3 4">
    <name type="scientific">Candidatus Solincola sediminis</name>
    <dbReference type="NCBI Taxonomy" id="1797199"/>
    <lineage>
        <taxon>Bacteria</taxon>
        <taxon>Bacillati</taxon>
        <taxon>Actinomycetota</taxon>
        <taxon>Candidatus Geothermincolia</taxon>
        <taxon>Candidatus Geothermincolales</taxon>
        <taxon>Candidatus Geothermincolaceae</taxon>
        <taxon>Candidatus Solincola</taxon>
    </lineage>
</organism>
<dbReference type="PIRSF" id="PIRSF018774">
    <property type="entry name" value="GOGAT_lg_dom1"/>
    <property type="match status" value="1"/>
</dbReference>
<dbReference type="STRING" id="1797197.A2Y75_12385"/>
<dbReference type="Pfam" id="PF00310">
    <property type="entry name" value="GATase_2"/>
    <property type="match status" value="1"/>
</dbReference>
<evidence type="ECO:0000256" key="1">
    <source>
        <dbReference type="PIRSR" id="PIRSR018774-1"/>
    </source>
</evidence>
<comment type="caution">
    <text evidence="3">The sequence shown here is derived from an EMBL/GenBank/DDBJ whole genome shotgun (WGS) entry which is preliminary data.</text>
</comment>
<dbReference type="InterPro" id="IPR017932">
    <property type="entry name" value="GATase_2_dom"/>
</dbReference>
<feature type="active site" description="For GATase activity" evidence="1">
    <location>
        <position position="16"/>
    </location>
</feature>
<name>A0A1F2WMI4_9ACTN</name>
<dbReference type="Gene3D" id="3.60.20.10">
    <property type="entry name" value="Glutamine Phosphoribosylpyrophosphate, subunit 1, domain 1"/>
    <property type="match status" value="1"/>
</dbReference>
<protein>
    <recommendedName>
        <fullName evidence="2">Glutamine amidotransferase type-2 domain-containing protein</fullName>
    </recommendedName>
</protein>
<accession>A0A1F2WMI4</accession>
<dbReference type="Proteomes" id="UP000177876">
    <property type="component" value="Unassembled WGS sequence"/>
</dbReference>
<sequence length="381" mass="42987">MLRGIRFPDDKDFSGCSIFGMMNVRGEKFNGEDMITAIANMKDRSNGLGGGFAAYGIYPQYADLYCFQMMYDDEGARKESEEFLEASFEIETAEIIPTRACEGVRESPLLWRYFMQPRQKVTCELEDVESFIVSVVMDINRKIDGAFVFSSGKDMGVFKGVGFPEDIGRFFRLEEYEGYSWVAHGRFPTNTQAWWGGAHPFNILDWSVVHNGEISSYGINKRYLEMYGYVCTLFTDTEVVAYAVDLLVRRHGLSVEDMAKVLAAPLWDEIDRMPAEGKQLHTALRQTYGSILMNGPFSIIISNRNQMIGLTDRIRLRPLVAGRSGDIRYISSEEAPMHLIDDNVEDTWIPRGGEPIIAELENIARPAAVEENLLSLSGADS</sequence>
<dbReference type="InterPro" id="IPR012375">
    <property type="entry name" value="Glu_synth_lsu_1"/>
</dbReference>